<evidence type="ECO:0000313" key="2">
    <source>
        <dbReference type="Proteomes" id="UP000189660"/>
    </source>
</evidence>
<dbReference type="SUPFAM" id="SSF48452">
    <property type="entry name" value="TPR-like"/>
    <property type="match status" value="2"/>
</dbReference>
<dbReference type="Gene3D" id="1.25.40.10">
    <property type="entry name" value="Tetratricopeptide repeat domain"/>
    <property type="match status" value="1"/>
</dbReference>
<gene>
    <name evidence="1" type="ORF">BBC0178_020560</name>
</gene>
<dbReference type="AlphaFoldDB" id="A0A1U9MDX7"/>
<evidence type="ECO:0008006" key="3">
    <source>
        <dbReference type="Google" id="ProtNLM"/>
    </source>
</evidence>
<dbReference type="KEGG" id="bapa:BBC0178_020560"/>
<name>A0A1U9MDX7_9HYPH</name>
<dbReference type="OrthoDB" id="7926491at2"/>
<evidence type="ECO:0000313" key="1">
    <source>
        <dbReference type="EMBL" id="AQT43487.1"/>
    </source>
</evidence>
<protein>
    <recommendedName>
        <fullName evidence="3">Tetratricopeptide repeat-containing protein</fullName>
    </recommendedName>
</protein>
<keyword evidence="2" id="KW-1185">Reference proteome</keyword>
<dbReference type="InterPro" id="IPR011990">
    <property type="entry name" value="TPR-like_helical_dom_sf"/>
</dbReference>
<sequence length="665" mass="74958">MALDSDSKKTLRQKVEDADLALSLKKRADNNTAWAEAHIELSEALLALADAEDSDDDALSHYNEAASGFEKALQVFTRKRNFSRWGGIIVSYVRCLRNYALREEGEIAILRLKRGLSLLDEVCRALPKKKGAFDRALILTEKGHVYRALSDIDFSRPREERLKLALDAFNEAIAILRAKENFHYWSLAVSASALVAAQLARIEPVEKARDDLDLAIERFETALNYFDEDDQPQDISYVYFEMGRALMQRATMDTPANLGLMEKALKAFENSSATFKDDGSVHALSRLQNETALALALFAQQKDRDSAIELLEKSVALYRSNIDLLKDKSETLGLAMTYGNLGKDLTQLANFASVPSQELEKRYEAIAALRNAIGKEIKLARPLDWLSYFIELGAALQAASNIEVPERRGELLREAVKLYNEVLDTIKGQQNAKLFNRILQWRALARARLGEDEKGHQGLIWLKQSELDFRLAIAKLDPDRDKNELFRLYSNLAHVLYSMARRKDSTTPVDLLKAANSAIETAFIIIGNEPFDNVDEQLEAHSHHALVLWRLGSFGNVVEAFAKSRAIYEKLLLSPVLKNKPNKLSNIKRSYALMLKDWAQKVPKKAAKPLLEKAAGLVNELRVVALADDDKKALKRCDDALADIQSGIHALAKKRFFNFWPFNRI</sequence>
<dbReference type="RefSeq" id="WP_078040108.1">
    <property type="nucleotide sequence ID" value="NZ_CP015820.1"/>
</dbReference>
<accession>A0A1U9MDX7</accession>
<proteinExistence type="predicted"/>
<organism evidence="1 2">
    <name type="scientific">Bartonella apihabitans</name>
    <dbReference type="NCBI Taxonomy" id="2750929"/>
    <lineage>
        <taxon>Bacteria</taxon>
        <taxon>Pseudomonadati</taxon>
        <taxon>Pseudomonadota</taxon>
        <taxon>Alphaproteobacteria</taxon>
        <taxon>Hyphomicrobiales</taxon>
        <taxon>Bartonellaceae</taxon>
        <taxon>Bartonella</taxon>
    </lineage>
</organism>
<reference evidence="1 2" key="1">
    <citation type="submission" date="2016-11" db="EMBL/GenBank/DDBJ databases">
        <title>Comparative genomics of Bartonella apis.</title>
        <authorList>
            <person name="Engel P."/>
        </authorList>
    </citation>
    <scope>NUCLEOTIDE SEQUENCE [LARGE SCALE GENOMIC DNA]</scope>
    <source>
        <strain evidence="1 2">BBC0178</strain>
    </source>
</reference>
<dbReference type="Proteomes" id="UP000189660">
    <property type="component" value="Chromosome"/>
</dbReference>
<dbReference type="EMBL" id="CP015820">
    <property type="protein sequence ID" value="AQT43487.1"/>
    <property type="molecule type" value="Genomic_DNA"/>
</dbReference>